<organism evidence="1 2">
    <name type="scientific">candidate division CSSED10-310 bacterium</name>
    <dbReference type="NCBI Taxonomy" id="2855610"/>
    <lineage>
        <taxon>Bacteria</taxon>
        <taxon>Bacteria division CSSED10-310</taxon>
    </lineage>
</organism>
<accession>A0ABV6Z385</accession>
<protein>
    <submittedName>
        <fullName evidence="1">Uncharacterized protein</fullName>
    </submittedName>
</protein>
<dbReference type="EMBL" id="JBHPBY010000365">
    <property type="protein sequence ID" value="MFC1852778.1"/>
    <property type="molecule type" value="Genomic_DNA"/>
</dbReference>
<dbReference type="Proteomes" id="UP001594351">
    <property type="component" value="Unassembled WGS sequence"/>
</dbReference>
<comment type="caution">
    <text evidence="1">The sequence shown here is derived from an EMBL/GenBank/DDBJ whole genome shotgun (WGS) entry which is preliminary data.</text>
</comment>
<reference evidence="1 2" key="1">
    <citation type="submission" date="2024-09" db="EMBL/GenBank/DDBJ databases">
        <title>Laminarin stimulates single cell rates of sulfate reduction while oxygen inhibits transcriptomic activity in coastal marine sediment.</title>
        <authorList>
            <person name="Lindsay M."/>
            <person name="Orcutt B."/>
            <person name="Emerson D."/>
            <person name="Stepanauskas R."/>
            <person name="D'Angelo T."/>
        </authorList>
    </citation>
    <scope>NUCLEOTIDE SEQUENCE [LARGE SCALE GENOMIC DNA]</scope>
    <source>
        <strain evidence="1">SAG AM-311-K15</strain>
    </source>
</reference>
<gene>
    <name evidence="1" type="ORF">ACFL27_21485</name>
</gene>
<keyword evidence="2" id="KW-1185">Reference proteome</keyword>
<proteinExistence type="predicted"/>
<evidence type="ECO:0000313" key="1">
    <source>
        <dbReference type="EMBL" id="MFC1852778.1"/>
    </source>
</evidence>
<evidence type="ECO:0000313" key="2">
    <source>
        <dbReference type="Proteomes" id="UP001594351"/>
    </source>
</evidence>
<sequence>MNKEEVFFNTTDDHTLQTDLMEEDGLPPQYQVMKLQMLFYVAQNHPGWNVLLWPKEKSEYRVKLSGVRLPPDLKSIGRKYKLKNSTFGIFVNVLKAKSEGFPILLTFDGEFEQEFTIEVTKKGGGGQQHLTNVGLGLTNTSTSHSPLIISKDMNLDEAPPIHEGLDTALLNNHEVLIWQTNLNITQSKTIKHEKLPQETIEQLKSLGYAQ</sequence>
<name>A0ABV6Z385_UNCC1</name>